<feature type="transmembrane region" description="Helical" evidence="2">
    <location>
        <begin position="353"/>
        <end position="374"/>
    </location>
</feature>
<feature type="domain" description="DUF418" evidence="3">
    <location>
        <begin position="236"/>
        <end position="389"/>
    </location>
</feature>
<organism evidence="4 5">
    <name type="scientific">Allonocardiopsis opalescens</name>
    <dbReference type="NCBI Taxonomy" id="1144618"/>
    <lineage>
        <taxon>Bacteria</taxon>
        <taxon>Bacillati</taxon>
        <taxon>Actinomycetota</taxon>
        <taxon>Actinomycetes</taxon>
        <taxon>Streptosporangiales</taxon>
        <taxon>Allonocardiopsis</taxon>
    </lineage>
</organism>
<dbReference type="InterPro" id="IPR007349">
    <property type="entry name" value="DUF418"/>
</dbReference>
<reference evidence="4 5" key="1">
    <citation type="submission" date="2018-03" db="EMBL/GenBank/DDBJ databases">
        <title>Genomic Encyclopedia of Archaeal and Bacterial Type Strains, Phase II (KMG-II): from individual species to whole genera.</title>
        <authorList>
            <person name="Goeker M."/>
        </authorList>
    </citation>
    <scope>NUCLEOTIDE SEQUENCE [LARGE SCALE GENOMIC DNA]</scope>
    <source>
        <strain evidence="4 5">DSM 45601</strain>
    </source>
</reference>
<dbReference type="EMBL" id="PVZC01000008">
    <property type="protein sequence ID" value="PRX96310.1"/>
    <property type="molecule type" value="Genomic_DNA"/>
</dbReference>
<evidence type="ECO:0000256" key="1">
    <source>
        <dbReference type="SAM" id="MobiDB-lite"/>
    </source>
</evidence>
<feature type="transmembrane region" description="Helical" evidence="2">
    <location>
        <begin position="212"/>
        <end position="233"/>
    </location>
</feature>
<feature type="transmembrane region" description="Helical" evidence="2">
    <location>
        <begin position="156"/>
        <end position="180"/>
    </location>
</feature>
<comment type="caution">
    <text evidence="4">The sequence shown here is derived from an EMBL/GenBank/DDBJ whole genome shotgun (WGS) entry which is preliminary data.</text>
</comment>
<dbReference type="RefSeq" id="WP_245930433.1">
    <property type="nucleotide sequence ID" value="NZ_PVZC01000008.1"/>
</dbReference>
<dbReference type="InterPro" id="IPR052529">
    <property type="entry name" value="Bact_Transport_Assoc"/>
</dbReference>
<dbReference type="Proteomes" id="UP000237846">
    <property type="component" value="Unassembled WGS sequence"/>
</dbReference>
<evidence type="ECO:0000313" key="4">
    <source>
        <dbReference type="EMBL" id="PRX96310.1"/>
    </source>
</evidence>
<feature type="transmembrane region" description="Helical" evidence="2">
    <location>
        <begin position="279"/>
        <end position="301"/>
    </location>
</feature>
<feature type="transmembrane region" description="Helical" evidence="2">
    <location>
        <begin position="322"/>
        <end position="341"/>
    </location>
</feature>
<dbReference type="Pfam" id="PF04235">
    <property type="entry name" value="DUF418"/>
    <property type="match status" value="1"/>
</dbReference>
<name>A0A2T0PXN9_9ACTN</name>
<accession>A0A2T0PXN9</accession>
<sequence>MPNDGTAPTGRPRAAEQGGGRRIDALDVLRGVAILGTLGTNIWIFTDPDGPAGFLAGLPAPDSVAGTAETVLRFLANGKFLALLTLLFGIGLELQYRSALRRGRRWPGWYLWRAALLFTEGVLHFVLVFEFDVLMGYAVVSMLVAYLIGRRALVVGAWAGVAAVLHLASISLLTAALVVLPDSVRETPEPLVGLYAHGGYPEQVAVRLSEVLVYRSESVFIVPLGIVLFLAGSRLHRAGVLADTVGGARLRRRLMALGLGIGVPANLATSLLGPDWFLADRYLCAPLVALGLLGLVPALVLRSRRGPGPVRRALGAVGRTALSSYVGQNVIASVLCYGWGLGLAATLADWRPWWVLAAWAAICVLQLLLASWWLRRFERGPLELAWHWAYLAPQRRGRARPPSGPGAGTETEQMGVAR</sequence>
<dbReference type="PANTHER" id="PTHR30590:SF2">
    <property type="entry name" value="INNER MEMBRANE PROTEIN"/>
    <property type="match status" value="1"/>
</dbReference>
<proteinExistence type="predicted"/>
<feature type="transmembrane region" description="Helical" evidence="2">
    <location>
        <begin position="80"/>
        <end position="96"/>
    </location>
</feature>
<feature type="transmembrane region" description="Helical" evidence="2">
    <location>
        <begin position="108"/>
        <end position="127"/>
    </location>
</feature>
<dbReference type="PANTHER" id="PTHR30590">
    <property type="entry name" value="INNER MEMBRANE PROTEIN"/>
    <property type="match status" value="1"/>
</dbReference>
<evidence type="ECO:0000313" key="5">
    <source>
        <dbReference type="Proteomes" id="UP000237846"/>
    </source>
</evidence>
<protein>
    <recommendedName>
        <fullName evidence="3">DUF418 domain-containing protein</fullName>
    </recommendedName>
</protein>
<feature type="transmembrane region" description="Helical" evidence="2">
    <location>
        <begin position="133"/>
        <end position="149"/>
    </location>
</feature>
<feature type="transmembrane region" description="Helical" evidence="2">
    <location>
        <begin position="254"/>
        <end position="273"/>
    </location>
</feature>
<feature type="region of interest" description="Disordered" evidence="1">
    <location>
        <begin position="396"/>
        <end position="418"/>
    </location>
</feature>
<keyword evidence="2" id="KW-0812">Transmembrane</keyword>
<keyword evidence="5" id="KW-1185">Reference proteome</keyword>
<evidence type="ECO:0000259" key="3">
    <source>
        <dbReference type="Pfam" id="PF04235"/>
    </source>
</evidence>
<dbReference type="AlphaFoldDB" id="A0A2T0PXN9"/>
<keyword evidence="2" id="KW-0472">Membrane</keyword>
<keyword evidence="2" id="KW-1133">Transmembrane helix</keyword>
<gene>
    <name evidence="4" type="ORF">CLV72_108317</name>
</gene>
<evidence type="ECO:0000256" key="2">
    <source>
        <dbReference type="SAM" id="Phobius"/>
    </source>
</evidence>